<sequence length="87" mass="9847">MPVLLVRREGPAPGRIGGRHMLVLVRMLVLPGVVIGHRAVVDRATRVIRRCAGGALRRRAGGHRGWHEGGHLWRSRHWFNLPRLRSL</sequence>
<evidence type="ECO:0000313" key="2">
    <source>
        <dbReference type="EMBL" id="JAD77866.1"/>
    </source>
</evidence>
<proteinExistence type="predicted"/>
<organism evidence="2">
    <name type="scientific">Arundo donax</name>
    <name type="common">Giant reed</name>
    <name type="synonym">Donax arundinaceus</name>
    <dbReference type="NCBI Taxonomy" id="35708"/>
    <lineage>
        <taxon>Eukaryota</taxon>
        <taxon>Viridiplantae</taxon>
        <taxon>Streptophyta</taxon>
        <taxon>Embryophyta</taxon>
        <taxon>Tracheophyta</taxon>
        <taxon>Spermatophyta</taxon>
        <taxon>Magnoliopsida</taxon>
        <taxon>Liliopsida</taxon>
        <taxon>Poales</taxon>
        <taxon>Poaceae</taxon>
        <taxon>PACMAD clade</taxon>
        <taxon>Arundinoideae</taxon>
        <taxon>Arundineae</taxon>
        <taxon>Arundo</taxon>
    </lineage>
</organism>
<reference evidence="2" key="2">
    <citation type="journal article" date="2015" name="Data Brief">
        <title>Shoot transcriptome of the giant reed, Arundo donax.</title>
        <authorList>
            <person name="Barrero R.A."/>
            <person name="Guerrero F.D."/>
            <person name="Moolhuijzen P."/>
            <person name="Goolsby J.A."/>
            <person name="Tidwell J."/>
            <person name="Bellgard S.E."/>
            <person name="Bellgard M.I."/>
        </authorList>
    </citation>
    <scope>NUCLEOTIDE SEQUENCE</scope>
    <source>
        <tissue evidence="2">Shoot tissue taken approximately 20 cm above the soil surface</tissue>
    </source>
</reference>
<keyword evidence="1" id="KW-0812">Transmembrane</keyword>
<reference evidence="2" key="1">
    <citation type="submission" date="2014-09" db="EMBL/GenBank/DDBJ databases">
        <authorList>
            <person name="Magalhaes I.L.F."/>
            <person name="Oliveira U."/>
            <person name="Santos F.R."/>
            <person name="Vidigal T.H.D.A."/>
            <person name="Brescovit A.D."/>
            <person name="Santos A.J."/>
        </authorList>
    </citation>
    <scope>NUCLEOTIDE SEQUENCE</scope>
    <source>
        <tissue evidence="2">Shoot tissue taken approximately 20 cm above the soil surface</tissue>
    </source>
</reference>
<feature type="transmembrane region" description="Helical" evidence="1">
    <location>
        <begin position="20"/>
        <end position="40"/>
    </location>
</feature>
<dbReference type="AlphaFoldDB" id="A0A0A9CQI4"/>
<keyword evidence="1" id="KW-1133">Transmembrane helix</keyword>
<accession>A0A0A9CQI4</accession>
<dbReference type="EMBL" id="GBRH01220029">
    <property type="protein sequence ID" value="JAD77866.1"/>
    <property type="molecule type" value="Transcribed_RNA"/>
</dbReference>
<keyword evidence="1" id="KW-0472">Membrane</keyword>
<evidence type="ECO:0000256" key="1">
    <source>
        <dbReference type="SAM" id="Phobius"/>
    </source>
</evidence>
<name>A0A0A9CQI4_ARUDO</name>
<protein>
    <submittedName>
        <fullName evidence="2">Uncharacterized protein</fullName>
    </submittedName>
</protein>